<evidence type="ECO:0000256" key="1">
    <source>
        <dbReference type="ARBA" id="ARBA00007835"/>
    </source>
</evidence>
<sequence length="549" mass="62673">MPITVKHFYLLMICFVLHKNVEATVNASVTFDPSTGLYHIHENIKSDSVAWATFTDEIFKTGWSYLQVWTNGTYDDTMQVYAAGLVEGYLTRSLIKNHWRNTVADYCNGEIEYCYRLREFLQTNLNYMTDNISLYRTTRSYWHQAGLILEQISGIEDGYMNAPTQPRTKLDVVGIMFSNICGDLEDLEVVLKKTRPRRKLGEGSCSALIKLLDGNKDIYVAHDTWTAYNTMLRVLKKYNLQIHVSPQKGSPLVPGHTVSFSSSPGMIFSGDDFYVISSGLVTIETTIGNDNSTLWKYVQPEGTVLEWIRNLVANRMSKTGAEWVSWFKKFNSGTYNNQWMIVDYKRFKPGKEISPGLLWVLEQLPGHVVSGDVTKVLLKNGYWASYNTAYFPDIFNMSGSAEMVKKFGDWFSYDRTPRALIFKRDQGNVHDIDSMTRLMRYNNFTKDPLSRCNCTPPYSAENAIAARCDLNPKNGSYPFSALGHRSHGATDMKLTTFGLSQKFEFVAIGGPTHDPLPPFQWSKSDFSKDLPHHGHPDLWVFKPVTHHWK</sequence>
<dbReference type="PANTHER" id="PTHR12370">
    <property type="entry name" value="PHOSPHOLIPASE B-RELATED"/>
    <property type="match status" value="1"/>
</dbReference>
<keyword evidence="8" id="KW-1185">Reference proteome</keyword>
<dbReference type="Gene3D" id="3.60.60.30">
    <property type="match status" value="1"/>
</dbReference>
<dbReference type="RefSeq" id="XP_022258647.1">
    <property type="nucleotide sequence ID" value="XM_022402939.1"/>
</dbReference>
<comment type="function">
    <text evidence="7">Putative phospholipase.</text>
</comment>
<organism evidence="8 10">
    <name type="scientific">Limulus polyphemus</name>
    <name type="common">Atlantic horseshoe crab</name>
    <dbReference type="NCBI Taxonomy" id="6850"/>
    <lineage>
        <taxon>Eukaryota</taxon>
        <taxon>Metazoa</taxon>
        <taxon>Ecdysozoa</taxon>
        <taxon>Arthropoda</taxon>
        <taxon>Chelicerata</taxon>
        <taxon>Merostomata</taxon>
        <taxon>Xiphosura</taxon>
        <taxon>Limulidae</taxon>
        <taxon>Limulus</taxon>
    </lineage>
</organism>
<evidence type="ECO:0000256" key="2">
    <source>
        <dbReference type="ARBA" id="ARBA00022729"/>
    </source>
</evidence>
<evidence type="ECO:0000313" key="8">
    <source>
        <dbReference type="Proteomes" id="UP000694941"/>
    </source>
</evidence>
<evidence type="ECO:0000256" key="4">
    <source>
        <dbReference type="ARBA" id="ARBA00022963"/>
    </source>
</evidence>
<keyword evidence="3 7" id="KW-0378">Hydrolase</keyword>
<dbReference type="InterPro" id="IPR007000">
    <property type="entry name" value="PLipase_B-like"/>
</dbReference>
<dbReference type="RefSeq" id="XP_013790770.1">
    <property type="nucleotide sequence ID" value="XM_013935316.2"/>
</dbReference>
<comment type="similarity">
    <text evidence="1 7">Belongs to the phospholipase B-like family.</text>
</comment>
<evidence type="ECO:0000256" key="7">
    <source>
        <dbReference type="RuleBase" id="RU364138"/>
    </source>
</evidence>
<keyword evidence="4 7" id="KW-0442">Lipid degradation</keyword>
<dbReference type="Proteomes" id="UP000694941">
    <property type="component" value="Unplaced"/>
</dbReference>
<accession>A0ABM1BXW6</accession>
<evidence type="ECO:0000313" key="11">
    <source>
        <dbReference type="RefSeq" id="XP_022258646.1"/>
    </source>
</evidence>
<keyword evidence="6" id="KW-0325">Glycoprotein</keyword>
<evidence type="ECO:0000256" key="3">
    <source>
        <dbReference type="ARBA" id="ARBA00022801"/>
    </source>
</evidence>
<name>A0ABM1BXW6_LIMPO</name>
<dbReference type="PANTHER" id="PTHR12370:SF3">
    <property type="entry name" value="PHOSPHOLIPASE B-LIKE 2-RELATED"/>
    <property type="match status" value="1"/>
</dbReference>
<keyword evidence="2 7" id="KW-0732">Signal</keyword>
<evidence type="ECO:0000313" key="10">
    <source>
        <dbReference type="RefSeq" id="XP_013790771.1"/>
    </source>
</evidence>
<protein>
    <recommendedName>
        <fullName evidence="7">Phospholipase B-like</fullName>
        <ecNumber evidence="7">3.1.1.-</ecNumber>
    </recommendedName>
</protein>
<keyword evidence="5 7" id="KW-0443">Lipid metabolism</keyword>
<dbReference type="RefSeq" id="XP_022258646.1">
    <property type="nucleotide sequence ID" value="XM_022402938.1"/>
</dbReference>
<evidence type="ECO:0000313" key="9">
    <source>
        <dbReference type="RefSeq" id="XP_013790770.1"/>
    </source>
</evidence>
<dbReference type="GeneID" id="106474626"/>
<evidence type="ECO:0000256" key="6">
    <source>
        <dbReference type="ARBA" id="ARBA00023180"/>
    </source>
</evidence>
<dbReference type="RefSeq" id="XP_013790771.1">
    <property type="nucleotide sequence ID" value="XM_013935317.2"/>
</dbReference>
<feature type="chain" id="PRO_5044948479" description="Phospholipase B-like" evidence="7">
    <location>
        <begin position="24"/>
        <end position="549"/>
    </location>
</feature>
<evidence type="ECO:0000313" key="12">
    <source>
        <dbReference type="RefSeq" id="XP_022258647.1"/>
    </source>
</evidence>
<dbReference type="Pfam" id="PF04916">
    <property type="entry name" value="Phospholip_B"/>
    <property type="match status" value="1"/>
</dbReference>
<reference evidence="9 10" key="1">
    <citation type="submission" date="2025-05" db="UniProtKB">
        <authorList>
            <consortium name="RefSeq"/>
        </authorList>
    </citation>
    <scope>IDENTIFICATION</scope>
    <source>
        <tissue evidence="9 10">Muscle</tissue>
    </source>
</reference>
<gene>
    <name evidence="9 10 11 12" type="primary">LOC106474626</name>
</gene>
<dbReference type="EC" id="3.1.1.-" evidence="7"/>
<feature type="signal peptide" evidence="7">
    <location>
        <begin position="1"/>
        <end position="23"/>
    </location>
</feature>
<proteinExistence type="inferred from homology"/>
<evidence type="ECO:0000256" key="5">
    <source>
        <dbReference type="ARBA" id="ARBA00023098"/>
    </source>
</evidence>